<dbReference type="GO" id="GO:0005737">
    <property type="term" value="C:cytoplasm"/>
    <property type="evidence" value="ECO:0007669"/>
    <property type="project" value="TreeGrafter"/>
</dbReference>
<dbReference type="PANTHER" id="PTHR31139">
    <property type="entry name" value="ECTOPIC P GRANULES PROTEIN 5 HOMOLOG"/>
    <property type="match status" value="1"/>
</dbReference>
<evidence type="ECO:0000259" key="4">
    <source>
        <dbReference type="Pfam" id="PF26103"/>
    </source>
</evidence>
<name>A0AAV4BNS7_9GAST</name>
<evidence type="ECO:0000313" key="6">
    <source>
        <dbReference type="EMBL" id="GFO21233.1"/>
    </source>
</evidence>
<accession>A0AAV4BNS7</accession>
<dbReference type="GO" id="GO:0097352">
    <property type="term" value="P:autophagosome maturation"/>
    <property type="evidence" value="ECO:0007669"/>
    <property type="project" value="TreeGrafter"/>
</dbReference>
<feature type="compositionally biased region" description="Polar residues" evidence="3">
    <location>
        <begin position="88"/>
        <end position="106"/>
    </location>
</feature>
<feature type="compositionally biased region" description="Basic residues" evidence="3">
    <location>
        <begin position="7"/>
        <end position="19"/>
    </location>
</feature>
<dbReference type="Pfam" id="PF26103">
    <property type="entry name" value="TPR_Epg5"/>
    <property type="match status" value="1"/>
</dbReference>
<feature type="region of interest" description="Disordered" evidence="3">
    <location>
        <begin position="136"/>
        <end position="165"/>
    </location>
</feature>
<evidence type="ECO:0000256" key="1">
    <source>
        <dbReference type="ARBA" id="ARBA00010948"/>
    </source>
</evidence>
<evidence type="ECO:0000256" key="3">
    <source>
        <dbReference type="SAM" id="MobiDB-lite"/>
    </source>
</evidence>
<organism evidence="6 7">
    <name type="scientific">Plakobranchus ocellatus</name>
    <dbReference type="NCBI Taxonomy" id="259542"/>
    <lineage>
        <taxon>Eukaryota</taxon>
        <taxon>Metazoa</taxon>
        <taxon>Spiralia</taxon>
        <taxon>Lophotrochozoa</taxon>
        <taxon>Mollusca</taxon>
        <taxon>Gastropoda</taxon>
        <taxon>Heterobranchia</taxon>
        <taxon>Euthyneura</taxon>
        <taxon>Panpulmonata</taxon>
        <taxon>Sacoglossa</taxon>
        <taxon>Placobranchoidea</taxon>
        <taxon>Plakobranchidae</taxon>
        <taxon>Plakobranchus</taxon>
    </lineage>
</organism>
<evidence type="ECO:0000259" key="5">
    <source>
        <dbReference type="Pfam" id="PF26573"/>
    </source>
</evidence>
<comment type="similarity">
    <text evidence="1">Belongs to the EPG5 family.</text>
</comment>
<feature type="domain" description="Epg5-like central TPR repeats" evidence="4">
    <location>
        <begin position="1772"/>
        <end position="2162"/>
    </location>
</feature>
<dbReference type="InterPro" id="IPR058750">
    <property type="entry name" value="TPR_Epg5"/>
</dbReference>
<feature type="compositionally biased region" description="Polar residues" evidence="3">
    <location>
        <begin position="136"/>
        <end position="150"/>
    </location>
</feature>
<dbReference type="InterPro" id="IPR059030">
    <property type="entry name" value="TPR_Epg5_mid"/>
</dbReference>
<feature type="region of interest" description="Disordered" evidence="3">
    <location>
        <begin position="1"/>
        <end position="62"/>
    </location>
</feature>
<comment type="caution">
    <text evidence="6">The sequence shown here is derived from an EMBL/GenBank/DDBJ whole genome shotgun (WGS) entry which is preliminary data.</text>
</comment>
<keyword evidence="7" id="KW-1185">Reference proteome</keyword>
<dbReference type="Proteomes" id="UP000735302">
    <property type="component" value="Unassembled WGS sequence"/>
</dbReference>
<dbReference type="InterPro" id="IPR051436">
    <property type="entry name" value="Autophagy-related_EPG5"/>
</dbReference>
<evidence type="ECO:0000256" key="2">
    <source>
        <dbReference type="ARBA" id="ARBA00023006"/>
    </source>
</evidence>
<reference evidence="6 7" key="1">
    <citation type="journal article" date="2021" name="Elife">
        <title>Chloroplast acquisition without the gene transfer in kleptoplastic sea slugs, Plakobranchus ocellatus.</title>
        <authorList>
            <person name="Maeda T."/>
            <person name="Takahashi S."/>
            <person name="Yoshida T."/>
            <person name="Shimamura S."/>
            <person name="Takaki Y."/>
            <person name="Nagai Y."/>
            <person name="Toyoda A."/>
            <person name="Suzuki Y."/>
            <person name="Arimoto A."/>
            <person name="Ishii H."/>
            <person name="Satoh N."/>
            <person name="Nishiyama T."/>
            <person name="Hasebe M."/>
            <person name="Maruyama T."/>
            <person name="Minagawa J."/>
            <person name="Obokata J."/>
            <person name="Shigenobu S."/>
        </authorList>
    </citation>
    <scope>NUCLEOTIDE SEQUENCE [LARGE SCALE GENOMIC DNA]</scope>
</reference>
<proteinExistence type="inferred from homology"/>
<dbReference type="Pfam" id="PF26573">
    <property type="entry name" value="TPR_Epg5_2"/>
    <property type="match status" value="1"/>
</dbReference>
<sequence>MAEASRPRPRHRNKVKKQRVLSSDAPTDEITSVKEENIDAVINDTSKDEETGANKEQFGKSTLSPYCANEEVNVSPEVLKPTEKPENESCTDSVNPNSEKNVQAMSSEEPVTLSADTPICRPQEATPEIVDITKAQVSDPCQVSSETFSPSAEDPDTASARECSPSVMSSERAAFLYSPPNVQEEKSPSLLAQEALAKLQLLTVKSGGDSVEAAVAQQDRGSSILESENHQVLREPQEMLAEASATEAKDLTQTDLAETAAPSVDTQLKRPFAQLSQQLQHMQRVEESKNKIKAESMPLSELLTLYHNPELIRNDAFVENFVQNEMKKNGHEFVEILLNYFRARHQLIGVEEDIRELQKKYAELQEMWWIIHTKNTVATGQCSDRSNVSVTHQYFQRELNKEAVEATSKTLQNIRDNIATNLCLYAYTAQLSKLQVESYIHNLYTDCPRICEIPKNAGIQARSTTDTSDAWQIQRFKECISILFMFHRKPTADSEFTESIRKWTIRLISSLLRVATFEDHLFVLNHILRCPAGVGKWAVELVQCPVCPISAPVALQSGVSNAGLDHIVVALATVLMPIKAREEFMSQMRINVSETSLQLERNWILVDSDGEEDEDPSNSWLYLHENDIVNILGQFPLKQVFTPILLASLSDSGVVDYDISRSTEPMMIRLFAFSTMLIQVLGEGLTTYSMARYRQLNKRLGRLIRQTVSFISDHWLNFKSHYGPLMAPASIDSLQAEFDQLFMRATYKILTAQKLGSWQFMADMPYTMVSLGSLWQLLWVLHQAHGQVVNLDSLPSVEECKSYLQDPDSWQQLADNLLHTNTSESIYLLTTFANMAGCRSSDETDFIRTITLEVFEIAYICNHTREFCSKVGRELLSSIIQTHPVALSFLLNRVSSMMDKLGRMAFYLFSELPISVWQPTDPDLLILRQWLLNFSLGTLENKLSQMILAKINWDVFEQTGRLVVDMRHHRHVALLLVEAYAKYISDKRAGFFIMEGMRQMSSYLATGTSAEQSFNNWAWELALRLKIHQQSVLLHSPGAVDLNFQSPVLGSDAWLVPLVKEVTQKSPIGCFVALTMTNVGHEVTSFISEGLDLLAVLTSNYQYTSAIHILGCVVPLFIDCEQYLLENVVFIQVVQAIAVADESLFKSTRSAIMKVEFPGIVTAQFAEMIQAQITSHLSLGKAEAVIGFWLKVIFKVCKDFTCRNCCYVADTVLRWCFVKKGVVDLISDIFKEHYQKFCAAAKNSQRMFSWFGSNNTLPSFMDSSSLPEFPWLAYMILYVEGEAEVYSQLWQTLVQELHSPSRFSVDHALKLAVGKLSLEQTPSVGRLVIYRWAQQALDTPFDHPLLPVMWQRFFALYLGRQIFDSSMGQRASVGERFFESMTYSGMLRRMRKRLFETSSFHMNFDPQTREIPRRQNSLSPGTPPVARLDDQTYENEASGAAAATQEDSLEYTSSKEFHQMLAHLYQTYSLWLEEPRLHDANLYLPALPPQYEAVRLNQVFQGFMGPWLEFVDLDGIQYNLSCLAADWRKRLTGAATAVKLHRRETTAEPENATQRIIRRLGRYDTPKPPPPLQTIQSPVTPINPTILHDQDALVHLIRADLDIITRFTKIFSTRQAQHCALDNTFIELIPQLYMNVAKTVTLTAPCKSKVNPLHRCTNPAVLPVKIYEAEIQEQPRRQMDENRVEYKQVMIEALLPTPPNFVMAVVHTENAITMLIKQSQQQDNRSKFNPTACLLFFTMTEMVCEDTNLYPPSKQFFTSCIEVLGQHFVSHDPDQVSSVLQLCLDRPHVAGLASPHFVPNICSNRCLLDMYGQLVHVLRPNTVDLVVMLLSKFDIAKWLSTARPTDGERKRLVETLGSAMMACGAELSQNIGMVFGIYLVHLKEILSSNFPANLYSVFDMILQGSANEQLSTQVWEIFLQTCFSDVLVLEAAATEEGNTQDSDGSTKVKCVDMRLSTAQVKELLDWLSSYFMHVRMSDKHATNFGLMVKWSRYVSYISFLIRSLIRGYVAKVITGSGDMNPYHVMELLWQPLVGVFSPWIQPIATSSDIIVYPWLEADDTLAIVIVQAFKEAVLFVYNEMNKSWAGSGSGVLALLLMYYLTCLSTKSTPDNVANVLTSELGRLPWQYLRPDIQLLETMTQVREVASPACFSLVSVVMLKIEWLAVLKDFRYNQHPDLASRAELSVAVLLIQGHVHPLFGQNEDLSRLLLEAITYEWSLVGQEGFTCVCSWFLQLCDPHCVLAERSSNLALGLRLLKRIAGFHTEVTWDPIVSFKRQSYIHCLVQQLCQLTYKTAGVNEEQFSTVLMNLMSDIEAVECTVTDMVSQQDESAALIKEVLSLLNNSNPNGPWLGLVETSVTAFLHESPHSLLLLPCIRASSQALASLAHMAAVMEAALEAYFAGVDPVSQLSWPYLLSVFQVPQLNQAGYVEESLSRNAFLMLYAYLRHQKQQDMGSSGMAEGSKDLQLMKQVLDWTGKAEPGSEDDAKLVLWWHFLLQMITDQICSSFRPGSIPITGIVNILQRFVELMGQIGQDRAGKGLLAAIGLGRRSTVSPRMRILARALAAFLSLRISSPDKLHVDQTALKFPFSTNTNYGGELLSLRRNKSYSQYTEAVEEAVALSQNPSQTVFHVVPLLQRLVMRLFPDKNFLRDIVIQQ</sequence>
<gene>
    <name evidence="6" type="ORF">PoB_004773800</name>
</gene>
<evidence type="ECO:0000313" key="7">
    <source>
        <dbReference type="Proteomes" id="UP000735302"/>
    </source>
</evidence>
<protein>
    <submittedName>
        <fullName evidence="6">Ectopic p granules protein 5 homolog</fullName>
    </submittedName>
</protein>
<feature type="region of interest" description="Disordered" evidence="3">
    <location>
        <begin position="74"/>
        <end position="119"/>
    </location>
</feature>
<keyword evidence="2" id="KW-0072">Autophagy</keyword>
<feature type="domain" description="Epg5-like TPR" evidence="5">
    <location>
        <begin position="1284"/>
        <end position="1512"/>
    </location>
</feature>
<dbReference type="PANTHER" id="PTHR31139:SF4">
    <property type="entry name" value="ECTOPIC P GRANULES PROTEIN 5 HOMOLOG"/>
    <property type="match status" value="1"/>
</dbReference>
<dbReference type="EMBL" id="BLXT01005251">
    <property type="protein sequence ID" value="GFO21233.1"/>
    <property type="molecule type" value="Genomic_DNA"/>
</dbReference>